<name>A0A3S0ZE50_ELYCH</name>
<dbReference type="EMBL" id="RQTK01001000">
    <property type="protein sequence ID" value="RUS72926.1"/>
    <property type="molecule type" value="Genomic_DNA"/>
</dbReference>
<feature type="compositionally biased region" description="Polar residues" evidence="5">
    <location>
        <begin position="349"/>
        <end position="359"/>
    </location>
</feature>
<feature type="domain" description="Neurotransmitter-gated ion-channel transmembrane" evidence="9">
    <location>
        <begin position="285"/>
        <end position="513"/>
    </location>
</feature>
<dbReference type="SUPFAM" id="SSF90112">
    <property type="entry name" value="Neurotransmitter-gated ion-channel transmembrane pore"/>
    <property type="match status" value="1"/>
</dbReference>
<dbReference type="InterPro" id="IPR006201">
    <property type="entry name" value="Neur_channel"/>
</dbReference>
<dbReference type="InterPro" id="IPR006202">
    <property type="entry name" value="Neur_chan_lig-bd"/>
</dbReference>
<proteinExistence type="predicted"/>
<dbReference type="SUPFAM" id="SSF63712">
    <property type="entry name" value="Nicotinic receptor ligand binding domain-like"/>
    <property type="match status" value="1"/>
</dbReference>
<keyword evidence="4 6" id="KW-0472">Membrane</keyword>
<evidence type="ECO:0000256" key="4">
    <source>
        <dbReference type="ARBA" id="ARBA00023136"/>
    </source>
</evidence>
<evidence type="ECO:0000256" key="7">
    <source>
        <dbReference type="SAM" id="SignalP"/>
    </source>
</evidence>
<dbReference type="FunFam" id="2.70.170.10:FF:000028">
    <property type="entry name" value="AcetylCholine Receptor"/>
    <property type="match status" value="1"/>
</dbReference>
<keyword evidence="3 6" id="KW-1133">Transmembrane helix</keyword>
<keyword evidence="2 6" id="KW-0812">Transmembrane</keyword>
<dbReference type="CDD" id="cd18989">
    <property type="entry name" value="LGIC_ECD_cation"/>
    <property type="match status" value="1"/>
</dbReference>
<dbReference type="GO" id="GO:0004888">
    <property type="term" value="F:transmembrane signaling receptor activity"/>
    <property type="evidence" value="ECO:0007669"/>
    <property type="project" value="InterPro"/>
</dbReference>
<evidence type="ECO:0000256" key="2">
    <source>
        <dbReference type="ARBA" id="ARBA00022692"/>
    </source>
</evidence>
<dbReference type="GO" id="GO:0016020">
    <property type="term" value="C:membrane"/>
    <property type="evidence" value="ECO:0007669"/>
    <property type="project" value="UniProtKB-SubCell"/>
</dbReference>
<reference evidence="10 11" key="1">
    <citation type="submission" date="2019-01" db="EMBL/GenBank/DDBJ databases">
        <title>A draft genome assembly of the solar-powered sea slug Elysia chlorotica.</title>
        <authorList>
            <person name="Cai H."/>
            <person name="Li Q."/>
            <person name="Fang X."/>
            <person name="Li J."/>
            <person name="Curtis N.E."/>
            <person name="Altenburger A."/>
            <person name="Shibata T."/>
            <person name="Feng M."/>
            <person name="Maeda T."/>
            <person name="Schwartz J.A."/>
            <person name="Shigenobu S."/>
            <person name="Lundholm N."/>
            <person name="Nishiyama T."/>
            <person name="Yang H."/>
            <person name="Hasebe M."/>
            <person name="Li S."/>
            <person name="Pierce S.K."/>
            <person name="Wang J."/>
        </authorList>
    </citation>
    <scope>NUCLEOTIDE SEQUENCE [LARGE SCALE GENOMIC DNA]</scope>
    <source>
        <strain evidence="10">EC2010</strain>
        <tissue evidence="10">Whole organism of an adult</tissue>
    </source>
</reference>
<evidence type="ECO:0000256" key="3">
    <source>
        <dbReference type="ARBA" id="ARBA00022989"/>
    </source>
</evidence>
<dbReference type="InterPro" id="IPR036719">
    <property type="entry name" value="Neuro-gated_channel_TM_sf"/>
</dbReference>
<evidence type="ECO:0000313" key="11">
    <source>
        <dbReference type="Proteomes" id="UP000271974"/>
    </source>
</evidence>
<sequence length="519" mass="58557">MSNTLIIVLVATSWILLSRGSTVRPSMDLTMLTLIAIGFILLFNNGQVSAQTYNQTTELMRSLFGGYDKNVRPVLNQSDTIDVRMEIGLRAIEHLNEKDQIITMSIVLVMQWVDEILTWDPSNHGNVTSIQPGTDMLWLPLLNLWGRISDHQLMMDISQVTPIEVSHTGLVTWFMSIRLIQTCRMDMTYFPNDEHQCLFEIYTHTYLLHQVRLQLMSTTPTVKNYLENVEYECIASPLQSILIPTGVGDQKYQIIATVLFELVLLSNVGVNLTARRLYALIYIDYLVVLITQFLAILMSISVLSVVVTVMSLVIHHRDETDQAKKSKSVSILRHWKKLVAEKLFRPSISVQPSKQSPSESAPKKVFPPTDVENINSTTESLVRRNASTKGQDLRGEDSVSNQSSYLDFNDSREFAFKNESSAFHSHENAETNEIKNLTPINLETKQTTDVERTSTSLQSVATHSVLSKVQPLYPGHAADFGVRSDTATKVKANLDMVFFWLFLAAWLCSTLGYVIAIFG</sequence>
<dbReference type="InterPro" id="IPR006029">
    <property type="entry name" value="Neurotrans-gated_channel_TM"/>
</dbReference>
<feature type="domain" description="Neurotransmitter-gated ion-channel ligand-binding" evidence="8">
    <location>
        <begin position="57"/>
        <end position="252"/>
    </location>
</feature>
<dbReference type="OrthoDB" id="5809364at2759"/>
<protein>
    <recommendedName>
        <fullName evidence="12">Neurotransmitter-gated ion-channel ligand-binding domain-containing protein</fullName>
    </recommendedName>
</protein>
<dbReference type="Gene3D" id="2.70.170.10">
    <property type="entry name" value="Neurotransmitter-gated ion-channel ligand-binding domain"/>
    <property type="match status" value="1"/>
</dbReference>
<keyword evidence="7" id="KW-0732">Signal</keyword>
<dbReference type="AlphaFoldDB" id="A0A3S0ZE50"/>
<dbReference type="Pfam" id="PF02932">
    <property type="entry name" value="Neur_chan_memb"/>
    <property type="match status" value="1"/>
</dbReference>
<feature type="signal peptide" evidence="7">
    <location>
        <begin position="1"/>
        <end position="20"/>
    </location>
</feature>
<comment type="subcellular location">
    <subcellularLocation>
        <location evidence="1">Membrane</location>
        <topology evidence="1">Multi-pass membrane protein</topology>
    </subcellularLocation>
</comment>
<dbReference type="GO" id="GO:0005230">
    <property type="term" value="F:extracellular ligand-gated monoatomic ion channel activity"/>
    <property type="evidence" value="ECO:0007669"/>
    <property type="project" value="InterPro"/>
</dbReference>
<evidence type="ECO:0000256" key="1">
    <source>
        <dbReference type="ARBA" id="ARBA00004141"/>
    </source>
</evidence>
<organism evidence="10 11">
    <name type="scientific">Elysia chlorotica</name>
    <name type="common">Eastern emerald elysia</name>
    <name type="synonym">Sea slug</name>
    <dbReference type="NCBI Taxonomy" id="188477"/>
    <lineage>
        <taxon>Eukaryota</taxon>
        <taxon>Metazoa</taxon>
        <taxon>Spiralia</taxon>
        <taxon>Lophotrochozoa</taxon>
        <taxon>Mollusca</taxon>
        <taxon>Gastropoda</taxon>
        <taxon>Heterobranchia</taxon>
        <taxon>Euthyneura</taxon>
        <taxon>Panpulmonata</taxon>
        <taxon>Sacoglossa</taxon>
        <taxon>Placobranchoidea</taxon>
        <taxon>Plakobranchidae</taxon>
        <taxon>Elysia</taxon>
    </lineage>
</organism>
<dbReference type="InterPro" id="IPR018000">
    <property type="entry name" value="Neurotransmitter_ion_chnl_CS"/>
</dbReference>
<dbReference type="Proteomes" id="UP000271974">
    <property type="component" value="Unassembled WGS sequence"/>
</dbReference>
<feature type="chain" id="PRO_5018704938" description="Neurotransmitter-gated ion-channel ligand-binding domain-containing protein" evidence="7">
    <location>
        <begin position="21"/>
        <end position="519"/>
    </location>
</feature>
<feature type="compositionally biased region" description="Polar residues" evidence="5">
    <location>
        <begin position="372"/>
        <end position="390"/>
    </location>
</feature>
<evidence type="ECO:0000259" key="8">
    <source>
        <dbReference type="Pfam" id="PF02931"/>
    </source>
</evidence>
<dbReference type="PROSITE" id="PS00236">
    <property type="entry name" value="NEUROTR_ION_CHANNEL"/>
    <property type="match status" value="1"/>
</dbReference>
<evidence type="ECO:0008006" key="12">
    <source>
        <dbReference type="Google" id="ProtNLM"/>
    </source>
</evidence>
<evidence type="ECO:0000256" key="5">
    <source>
        <dbReference type="SAM" id="MobiDB-lite"/>
    </source>
</evidence>
<evidence type="ECO:0000259" key="9">
    <source>
        <dbReference type="Pfam" id="PF02932"/>
    </source>
</evidence>
<dbReference type="PANTHER" id="PTHR18945">
    <property type="entry name" value="NEUROTRANSMITTER GATED ION CHANNEL"/>
    <property type="match status" value="1"/>
</dbReference>
<accession>A0A3S0ZE50</accession>
<feature type="transmembrane region" description="Helical" evidence="6">
    <location>
        <begin position="286"/>
        <end position="314"/>
    </location>
</feature>
<dbReference type="Pfam" id="PF02931">
    <property type="entry name" value="Neur_chan_LBD"/>
    <property type="match status" value="1"/>
</dbReference>
<dbReference type="InterPro" id="IPR036734">
    <property type="entry name" value="Neur_chan_lig-bd_sf"/>
</dbReference>
<keyword evidence="11" id="KW-1185">Reference proteome</keyword>
<comment type="caution">
    <text evidence="10">The sequence shown here is derived from an EMBL/GenBank/DDBJ whole genome shotgun (WGS) entry which is preliminary data.</text>
</comment>
<gene>
    <name evidence="10" type="ORF">EGW08_019322</name>
</gene>
<feature type="region of interest" description="Disordered" evidence="5">
    <location>
        <begin position="349"/>
        <end position="404"/>
    </location>
</feature>
<evidence type="ECO:0000256" key="6">
    <source>
        <dbReference type="SAM" id="Phobius"/>
    </source>
</evidence>
<dbReference type="STRING" id="188477.A0A3S0ZE50"/>
<feature type="transmembrane region" description="Helical" evidence="6">
    <location>
        <begin position="497"/>
        <end position="518"/>
    </location>
</feature>
<evidence type="ECO:0000313" key="10">
    <source>
        <dbReference type="EMBL" id="RUS72926.1"/>
    </source>
</evidence>